<dbReference type="InterPro" id="IPR001638">
    <property type="entry name" value="Solute-binding_3/MltF_N"/>
</dbReference>
<reference evidence="6" key="1">
    <citation type="journal article" date="2019" name="Int. J. Syst. Evol. Microbiol.">
        <title>The Global Catalogue of Microorganisms (GCM) 10K type strain sequencing project: providing services to taxonomists for standard genome sequencing and annotation.</title>
        <authorList>
            <consortium name="The Broad Institute Genomics Platform"/>
            <consortium name="The Broad Institute Genome Sequencing Center for Infectious Disease"/>
            <person name="Wu L."/>
            <person name="Ma J."/>
        </authorList>
    </citation>
    <scope>NUCLEOTIDE SEQUENCE [LARGE SCALE GENOMIC DNA]</scope>
    <source>
        <strain evidence="6">CGMCC 4.7237</strain>
    </source>
</reference>
<evidence type="ECO:0000259" key="4">
    <source>
        <dbReference type="SMART" id="SM00062"/>
    </source>
</evidence>
<feature type="domain" description="Solute-binding protein family 3/N-terminal" evidence="4">
    <location>
        <begin position="109"/>
        <end position="333"/>
    </location>
</feature>
<evidence type="ECO:0000256" key="2">
    <source>
        <dbReference type="SAM" id="MobiDB-lite"/>
    </source>
</evidence>
<dbReference type="PANTHER" id="PTHR35936">
    <property type="entry name" value="MEMBRANE-BOUND LYTIC MUREIN TRANSGLYCOSYLASE F"/>
    <property type="match status" value="1"/>
</dbReference>
<feature type="compositionally biased region" description="Low complexity" evidence="2">
    <location>
        <begin position="37"/>
        <end position="72"/>
    </location>
</feature>
<protein>
    <submittedName>
        <fullName evidence="5">Transporter substrate-binding domain-containing protein</fullName>
    </submittedName>
</protein>
<dbReference type="Gene3D" id="3.40.190.10">
    <property type="entry name" value="Periplasmic binding protein-like II"/>
    <property type="match status" value="2"/>
</dbReference>
<keyword evidence="6" id="KW-1185">Reference proteome</keyword>
<evidence type="ECO:0000256" key="1">
    <source>
        <dbReference type="ARBA" id="ARBA00022729"/>
    </source>
</evidence>
<dbReference type="Proteomes" id="UP001595765">
    <property type="component" value="Unassembled WGS sequence"/>
</dbReference>
<keyword evidence="1 3" id="KW-0732">Signal</keyword>
<dbReference type="EMBL" id="JBHSBB010000018">
    <property type="protein sequence ID" value="MFC4034761.1"/>
    <property type="molecule type" value="Genomic_DNA"/>
</dbReference>
<name>A0ABV8HSS8_9ACTN</name>
<sequence length="347" mass="35290">MTTDGRPARHVSRTALSRTALTATGAAAVLALLSACGSGSGTADAQPSGSAPAASSSSSSSSSSSAASGAGSTAIPTEDVVSAIQADPALRAELPKEIQSRGSVILGTSRVVGTSGLPHGGQDTSGKTVGLDIDLRDAIGKVLGVTWDVRYGTFPTVIPGVQNGKYDVGQDNFGATKAREQVIDFATYLNDGQSFLGAKDIKTDAVTGLTDLCGYTVATSPGSTFQQILTDGAAKCAAAGKSPYKVQYFNDIAPIILGLSNGKVDIYFGPTLSLKYEALHVPNTKYLGQISTTPVGFVTAKKSPIAKALSDAVNKLIASGDYAKIFAKWGVTGTGVTTSVVNPPTTF</sequence>
<accession>A0ABV8HSS8</accession>
<dbReference type="SUPFAM" id="SSF53850">
    <property type="entry name" value="Periplasmic binding protein-like II"/>
    <property type="match status" value="1"/>
</dbReference>
<comment type="caution">
    <text evidence="5">The sequence shown here is derived from an EMBL/GenBank/DDBJ whole genome shotgun (WGS) entry which is preliminary data.</text>
</comment>
<dbReference type="Pfam" id="PF00497">
    <property type="entry name" value="SBP_bac_3"/>
    <property type="match status" value="1"/>
</dbReference>
<dbReference type="PANTHER" id="PTHR35936:SF17">
    <property type="entry name" value="ARGININE-BINDING EXTRACELLULAR PROTEIN ARTP"/>
    <property type="match status" value="1"/>
</dbReference>
<evidence type="ECO:0000313" key="5">
    <source>
        <dbReference type="EMBL" id="MFC4034761.1"/>
    </source>
</evidence>
<evidence type="ECO:0000256" key="3">
    <source>
        <dbReference type="SAM" id="SignalP"/>
    </source>
</evidence>
<gene>
    <name evidence="5" type="ORF">ACFO3J_25320</name>
</gene>
<feature type="region of interest" description="Disordered" evidence="2">
    <location>
        <begin position="37"/>
        <end position="74"/>
    </location>
</feature>
<dbReference type="RefSeq" id="WP_386433550.1">
    <property type="nucleotide sequence ID" value="NZ_JBHSBB010000018.1"/>
</dbReference>
<dbReference type="SMART" id="SM00062">
    <property type="entry name" value="PBPb"/>
    <property type="match status" value="1"/>
</dbReference>
<feature type="signal peptide" evidence="3">
    <location>
        <begin position="1"/>
        <end position="45"/>
    </location>
</feature>
<proteinExistence type="predicted"/>
<organism evidence="5 6">
    <name type="scientific">Streptomyces polygonati</name>
    <dbReference type="NCBI Taxonomy" id="1617087"/>
    <lineage>
        <taxon>Bacteria</taxon>
        <taxon>Bacillati</taxon>
        <taxon>Actinomycetota</taxon>
        <taxon>Actinomycetes</taxon>
        <taxon>Kitasatosporales</taxon>
        <taxon>Streptomycetaceae</taxon>
        <taxon>Streptomyces</taxon>
    </lineage>
</organism>
<feature type="chain" id="PRO_5046949433" evidence="3">
    <location>
        <begin position="46"/>
        <end position="347"/>
    </location>
</feature>
<evidence type="ECO:0000313" key="6">
    <source>
        <dbReference type="Proteomes" id="UP001595765"/>
    </source>
</evidence>